<dbReference type="EMBL" id="FNKM01000002">
    <property type="protein sequence ID" value="SDR19805.1"/>
    <property type="molecule type" value="Genomic_DNA"/>
</dbReference>
<evidence type="ECO:0000313" key="3">
    <source>
        <dbReference type="Proteomes" id="UP000198740"/>
    </source>
</evidence>
<reference evidence="1 3" key="1">
    <citation type="submission" date="2016-10" db="EMBL/GenBank/DDBJ databases">
        <authorList>
            <person name="Varghese N."/>
            <person name="Submissions S."/>
        </authorList>
    </citation>
    <scope>NUCLEOTIDE SEQUENCE [LARGE SCALE GENOMIC DNA]</scope>
    <source>
        <strain evidence="1 3">BS2976</strain>
    </source>
</reference>
<evidence type="ECO:0000313" key="1">
    <source>
        <dbReference type="EMBL" id="SDR19805.1"/>
    </source>
</evidence>
<name>A0A1H1H2T9_9PSED</name>
<gene>
    <name evidence="2" type="ORF">FIV39_11300</name>
    <name evidence="1" type="ORF">SAMN04490186_3937</name>
</gene>
<keyword evidence="3" id="KW-1185">Reference proteome</keyword>
<dbReference type="EMBL" id="VFES01000005">
    <property type="protein sequence ID" value="TWR67271.1"/>
    <property type="molecule type" value="Genomic_DNA"/>
</dbReference>
<evidence type="ECO:0000313" key="4">
    <source>
        <dbReference type="Proteomes" id="UP000317267"/>
    </source>
</evidence>
<dbReference type="AlphaFoldDB" id="A0A1H1H2T9"/>
<proteinExistence type="predicted"/>
<dbReference type="OrthoDB" id="6984782at2"/>
<dbReference type="RefSeq" id="WP_090403852.1">
    <property type="nucleotide sequence ID" value="NZ_FNKM01000002.1"/>
</dbReference>
<sequence>MALTKPNQQLRRDLKAIAFNLEQSCVDLGKLAEKLSDADAIALMGLVGTLYEEADRLVGYADEVKAGQISRAAEQRK</sequence>
<evidence type="ECO:0000313" key="2">
    <source>
        <dbReference type="EMBL" id="TWR67271.1"/>
    </source>
</evidence>
<dbReference type="Proteomes" id="UP000198740">
    <property type="component" value="Unassembled WGS sequence"/>
</dbReference>
<dbReference type="Proteomes" id="UP000317267">
    <property type="component" value="Unassembled WGS sequence"/>
</dbReference>
<accession>A0A1H1H2T9</accession>
<comment type="caution">
    <text evidence="2">The sequence shown here is derived from an EMBL/GenBank/DDBJ whole genome shotgun (WGS) entry which is preliminary data.</text>
</comment>
<reference evidence="2 4" key="2">
    <citation type="submission" date="2019-06" db="EMBL/GenBank/DDBJ databases">
        <title>Pseudomonas bimorpha sp. nov. isolated from bovine raw milk and skim milk concentrate.</title>
        <authorList>
            <person name="Hofmann K."/>
            <person name="Huptas C."/>
            <person name="Doll E."/>
            <person name="Scherer S."/>
            <person name="Wenning M."/>
        </authorList>
    </citation>
    <scope>NUCLEOTIDE SEQUENCE [LARGE SCALE GENOMIC DNA]</scope>
    <source>
        <strain evidence="2 4">DSM 17515</strain>
    </source>
</reference>
<organism evidence="2 4">
    <name type="scientific">Pseudomonas grimontii</name>
    <dbReference type="NCBI Taxonomy" id="129847"/>
    <lineage>
        <taxon>Bacteria</taxon>
        <taxon>Pseudomonadati</taxon>
        <taxon>Pseudomonadota</taxon>
        <taxon>Gammaproteobacteria</taxon>
        <taxon>Pseudomonadales</taxon>
        <taxon>Pseudomonadaceae</taxon>
        <taxon>Pseudomonas</taxon>
    </lineage>
</organism>
<protein>
    <submittedName>
        <fullName evidence="2">Uncharacterized protein</fullName>
    </submittedName>
</protein>